<accession>A0A6C0KVD1</accession>
<reference evidence="2" key="1">
    <citation type="journal article" date="2020" name="Nature">
        <title>Giant virus diversity and host interactions through global metagenomics.</title>
        <authorList>
            <person name="Schulz F."/>
            <person name="Roux S."/>
            <person name="Paez-Espino D."/>
            <person name="Jungbluth S."/>
            <person name="Walsh D.A."/>
            <person name="Denef V.J."/>
            <person name="McMahon K.D."/>
            <person name="Konstantinidis K.T."/>
            <person name="Eloe-Fadrosh E.A."/>
            <person name="Kyrpides N.C."/>
            <person name="Woyke T."/>
        </authorList>
    </citation>
    <scope>NUCLEOTIDE SEQUENCE</scope>
    <source>
        <strain evidence="2">GVMAG-S-3300013094-109</strain>
    </source>
</reference>
<dbReference type="PANTHER" id="PTHR12224:SF0">
    <property type="entry name" value="BETA-1,4-MANNOSYL-GLYCOPROTEIN 4-BETA-N-ACETYLGLUCOSAMINYLTRANSFERASE"/>
    <property type="match status" value="1"/>
</dbReference>
<evidence type="ECO:0000259" key="1">
    <source>
        <dbReference type="Pfam" id="PF05050"/>
    </source>
</evidence>
<name>A0A6C0KVD1_9ZZZZ</name>
<dbReference type="SUPFAM" id="SSF53335">
    <property type="entry name" value="S-adenosyl-L-methionine-dependent methyltransferases"/>
    <property type="match status" value="1"/>
</dbReference>
<dbReference type="AlphaFoldDB" id="A0A6C0KVD1"/>
<protein>
    <recommendedName>
        <fullName evidence="1">Methyltransferase FkbM domain-containing protein</fullName>
    </recommendedName>
</protein>
<dbReference type="GO" id="GO:0006044">
    <property type="term" value="P:N-acetylglucosamine metabolic process"/>
    <property type="evidence" value="ECO:0007669"/>
    <property type="project" value="TreeGrafter"/>
</dbReference>
<dbReference type="Pfam" id="PF05050">
    <property type="entry name" value="Methyltransf_21"/>
    <property type="match status" value="1"/>
</dbReference>
<dbReference type="NCBIfam" id="TIGR01444">
    <property type="entry name" value="fkbM_fam"/>
    <property type="match status" value="1"/>
</dbReference>
<dbReference type="Gene3D" id="3.40.50.150">
    <property type="entry name" value="Vaccinia Virus protein VP39"/>
    <property type="match status" value="1"/>
</dbReference>
<dbReference type="InterPro" id="IPR006813">
    <property type="entry name" value="Glyco_trans_17"/>
</dbReference>
<sequence>MIFNNCVKIIDCFIFYNEIEMLKYRLNILNEIVDYFIIVEATHTHTGKEKQLFYNNNKPLFEKYKEKIIHIIVEDFPKKYPDINIENNEQLQNENFHRNCISRGINRLKYKTKLQEEDIIIISDLDEIPNPNTLLKIKNNEIIVEIQSLEMDFYYYNLNTKLNEKWYSSKIISYKKFKELNVCCEYIRNPERYFNKSWEIIEKGGWHLSYFGDVNFIKNKLEVFAHQEYNNNEFNNYNKIEEKIKNSDDLFDRKKLMKKIQISDNYYLPPQYETYLTNFFEIVNSREMIFYSQCCEDKFLYENYFKNKRNGIYIELGALDGNLYSNTKFFEDYLDWTGILIEPNPNQFESLKINRPNNFLFNNLVSNEKDELRFRYFVNYHAAVSGVENTLSKENMDVYFESNNDFHRSLPQNTINMKPLTLTEIIKSTNISHIDLLSLDVEGHEYEVLQSWDFSIPIYLILIETLGQQPEKDELCRQYLINNGYRFDTKCSHNEIYILDKV</sequence>
<organism evidence="2">
    <name type="scientific">viral metagenome</name>
    <dbReference type="NCBI Taxonomy" id="1070528"/>
    <lineage>
        <taxon>unclassified sequences</taxon>
        <taxon>metagenomes</taxon>
        <taxon>organismal metagenomes</taxon>
    </lineage>
</organism>
<dbReference type="GO" id="GO:0016020">
    <property type="term" value="C:membrane"/>
    <property type="evidence" value="ECO:0007669"/>
    <property type="project" value="InterPro"/>
</dbReference>
<feature type="domain" description="Methyltransferase FkbM" evidence="1">
    <location>
        <begin position="316"/>
        <end position="487"/>
    </location>
</feature>
<dbReference type="InterPro" id="IPR029063">
    <property type="entry name" value="SAM-dependent_MTases_sf"/>
</dbReference>
<dbReference type="EMBL" id="MN740990">
    <property type="protein sequence ID" value="QHU21549.1"/>
    <property type="molecule type" value="Genomic_DNA"/>
</dbReference>
<dbReference type="InterPro" id="IPR006342">
    <property type="entry name" value="FkbM_mtfrase"/>
</dbReference>
<proteinExistence type="predicted"/>
<dbReference type="GO" id="GO:0003830">
    <property type="term" value="F:beta-1,4-mannosylglycoprotein 4-beta-N-acetylglucosaminyltransferase activity"/>
    <property type="evidence" value="ECO:0007669"/>
    <property type="project" value="InterPro"/>
</dbReference>
<dbReference type="PANTHER" id="PTHR12224">
    <property type="entry name" value="BETA-1,4-MANNOSYL-GLYCOPROTEIN BETA-1,4-N-ACETYLGLUCOSAMINYL-TRANSFERASE"/>
    <property type="match status" value="1"/>
</dbReference>
<evidence type="ECO:0000313" key="2">
    <source>
        <dbReference type="EMBL" id="QHU21549.1"/>
    </source>
</evidence>
<dbReference type="Pfam" id="PF04724">
    <property type="entry name" value="Glyco_transf_17"/>
    <property type="match status" value="1"/>
</dbReference>